<evidence type="ECO:0000313" key="1">
    <source>
        <dbReference type="EMBL" id="CAL2103501.1"/>
    </source>
</evidence>
<protein>
    <submittedName>
        <fullName evidence="1">Uncharacterized protein</fullName>
    </submittedName>
</protein>
<gene>
    <name evidence="1" type="ORF">T190423A01A_40094</name>
</gene>
<organism evidence="1 2">
    <name type="scientific">Tenacibaculum polynesiense</name>
    <dbReference type="NCBI Taxonomy" id="3137857"/>
    <lineage>
        <taxon>Bacteria</taxon>
        <taxon>Pseudomonadati</taxon>
        <taxon>Bacteroidota</taxon>
        <taxon>Flavobacteriia</taxon>
        <taxon>Flavobacteriales</taxon>
        <taxon>Flavobacteriaceae</taxon>
        <taxon>Tenacibaculum</taxon>
    </lineage>
</organism>
<dbReference type="Proteomes" id="UP001497527">
    <property type="component" value="Unassembled WGS sequence"/>
</dbReference>
<dbReference type="Pfam" id="PF07070">
    <property type="entry name" value="Spo0M"/>
    <property type="match status" value="1"/>
</dbReference>
<dbReference type="EMBL" id="CAXJIO010000013">
    <property type="protein sequence ID" value="CAL2103501.1"/>
    <property type="molecule type" value="Genomic_DNA"/>
</dbReference>
<dbReference type="RefSeq" id="WP_348717707.1">
    <property type="nucleotide sequence ID" value="NZ_CAXJIO010000013.1"/>
</dbReference>
<sequence>MKLLQIIKDKLGIGGVKVKLRVPGQVDQQTGSVRGTVHLTSKSDQEITNMRFVFIEEFSKGRGDNQTVRNFELGESFHHDSFSIKAGENKSFDFTLPFQLLKSNADSLKEKGGTLGKVGSFVKFANNEKSAYFIKAEVDVKSAALDPSDKKEVKLV</sequence>
<keyword evidence="2" id="KW-1185">Reference proteome</keyword>
<evidence type="ECO:0000313" key="2">
    <source>
        <dbReference type="Proteomes" id="UP001497527"/>
    </source>
</evidence>
<name>A0ABM9PD23_9FLAO</name>
<dbReference type="InterPro" id="IPR009776">
    <property type="entry name" value="Spore_0_M"/>
</dbReference>
<comment type="caution">
    <text evidence="1">The sequence shown here is derived from an EMBL/GenBank/DDBJ whole genome shotgun (WGS) entry which is preliminary data.</text>
</comment>
<reference evidence="1 2" key="1">
    <citation type="submission" date="2024-05" db="EMBL/GenBank/DDBJ databases">
        <authorList>
            <person name="Duchaud E."/>
        </authorList>
    </citation>
    <scope>NUCLEOTIDE SEQUENCE [LARGE SCALE GENOMIC DNA]</scope>
    <source>
        <strain evidence="1">Ena-SAMPLE-TAB-13-05-2024-13:56:06:370-140308</strain>
    </source>
</reference>
<accession>A0ABM9PD23</accession>
<proteinExistence type="predicted"/>